<comment type="caution">
    <text evidence="2">The sequence shown here is derived from an EMBL/GenBank/DDBJ whole genome shotgun (WGS) entry which is preliminary data.</text>
</comment>
<evidence type="ECO:0008006" key="4">
    <source>
        <dbReference type="Google" id="ProtNLM"/>
    </source>
</evidence>
<protein>
    <recommendedName>
        <fullName evidence="4">Outer membrane protein beta-barrel domain-containing protein</fullName>
    </recommendedName>
</protein>
<evidence type="ECO:0000313" key="3">
    <source>
        <dbReference type="Proteomes" id="UP000239532"/>
    </source>
</evidence>
<dbReference type="EMBL" id="MQUC01000003">
    <property type="protein sequence ID" value="PRP67108.1"/>
    <property type="molecule type" value="Genomic_DNA"/>
</dbReference>
<dbReference type="PROSITE" id="PS51257">
    <property type="entry name" value="PROKAR_LIPOPROTEIN"/>
    <property type="match status" value="1"/>
</dbReference>
<keyword evidence="3" id="KW-1185">Reference proteome</keyword>
<evidence type="ECO:0000313" key="2">
    <source>
        <dbReference type="EMBL" id="PRP67108.1"/>
    </source>
</evidence>
<gene>
    <name evidence="2" type="ORF">BST86_08345</name>
</gene>
<dbReference type="RefSeq" id="WP_105982881.1">
    <property type="nucleotide sequence ID" value="NZ_MQUC01000003.1"/>
</dbReference>
<name>A0A2S9WUG1_9FLAO</name>
<feature type="chain" id="PRO_5015554046" description="Outer membrane protein beta-barrel domain-containing protein" evidence="1">
    <location>
        <begin position="20"/>
        <end position="233"/>
    </location>
</feature>
<feature type="signal peptide" evidence="1">
    <location>
        <begin position="1"/>
        <end position="19"/>
    </location>
</feature>
<dbReference type="Proteomes" id="UP000239532">
    <property type="component" value="Unassembled WGS sequence"/>
</dbReference>
<accession>A0A2S9WUG1</accession>
<dbReference type="AlphaFoldDB" id="A0A2S9WUG1"/>
<keyword evidence="1" id="KW-0732">Signal</keyword>
<evidence type="ECO:0000256" key="1">
    <source>
        <dbReference type="SAM" id="SignalP"/>
    </source>
</evidence>
<dbReference type="OrthoDB" id="1199048at2"/>
<sequence>MLRYATSLLFVMVACLASAQQTTQEPVANDTIIYPTTYGLRAGIDLASLVRTAIDDEYTGFQVMADYRLTKDWYVAGELGTETLDRETNQIDFETSGSYIKAGADYNFYGNWLDLDNMIYVGFRAGASSFSQTLNRFDFYEEAGSFPAPSRFPNEEFDGLTAFWAEIQAGVKVQVLNNVYLSLNVQLKRLVAEDQPDNFDNLYIPGFGRTYDTGEIGVGYSYGISYRIPIYKK</sequence>
<proteinExistence type="predicted"/>
<organism evidence="2 3">
    <name type="scientific">Nonlabens agnitus</name>
    <dbReference type="NCBI Taxonomy" id="870484"/>
    <lineage>
        <taxon>Bacteria</taxon>
        <taxon>Pseudomonadati</taxon>
        <taxon>Bacteroidota</taxon>
        <taxon>Flavobacteriia</taxon>
        <taxon>Flavobacteriales</taxon>
        <taxon>Flavobacteriaceae</taxon>
        <taxon>Nonlabens</taxon>
    </lineage>
</organism>
<dbReference type="InterPro" id="IPR046111">
    <property type="entry name" value="DUF6048"/>
</dbReference>
<reference evidence="2 3" key="1">
    <citation type="submission" date="2016-11" db="EMBL/GenBank/DDBJ databases">
        <title>Trade-off between light-utilization and light-protection in marine flavobacteria.</title>
        <authorList>
            <person name="Kumagai Y."/>
        </authorList>
    </citation>
    <scope>NUCLEOTIDE SEQUENCE [LARGE SCALE GENOMIC DNA]</scope>
    <source>
        <strain evidence="2 3">JCM 17109</strain>
    </source>
</reference>
<dbReference type="Pfam" id="PF19515">
    <property type="entry name" value="DUF6048"/>
    <property type="match status" value="1"/>
</dbReference>